<evidence type="ECO:0000313" key="2">
    <source>
        <dbReference type="Proteomes" id="UP000218615"/>
    </source>
</evidence>
<dbReference type="AlphaFoldDB" id="A0A284VJV4"/>
<dbReference type="RefSeq" id="WP_096203897.1">
    <property type="nucleotide sequence ID" value="NZ_FZMP01000026.1"/>
</dbReference>
<reference evidence="2" key="1">
    <citation type="submission" date="2017-06" db="EMBL/GenBank/DDBJ databases">
        <authorList>
            <person name="Cremers G."/>
        </authorList>
    </citation>
    <scope>NUCLEOTIDE SEQUENCE [LARGE SCALE GENOMIC DNA]</scope>
</reference>
<proteinExistence type="predicted"/>
<dbReference type="EMBL" id="FZMP01000026">
    <property type="protein sequence ID" value="SNQ59538.1"/>
    <property type="molecule type" value="Genomic_DNA"/>
</dbReference>
<sequence length="145" mass="17050">MTELPLTWRAIYDDGTVIDQFNETREPIEVSSEIIDRKKVKTFLIMQGQVPVFRLELNEGQRLFYRRRTSISAGIEQTKDQICHIAGWQQNIQGEMKWRIAFIFEDGKIEIKDKFIEGHPWFYPIVLTDKEKEQGLNKNDKSSDG</sequence>
<keyword evidence="2" id="KW-1185">Reference proteome</keyword>
<organism evidence="1 2">
    <name type="scientific">Candidatus Methanoperedens nitratireducens</name>
    <dbReference type="NCBI Taxonomy" id="1392998"/>
    <lineage>
        <taxon>Archaea</taxon>
        <taxon>Methanobacteriati</taxon>
        <taxon>Methanobacteriota</taxon>
        <taxon>Stenosarchaea group</taxon>
        <taxon>Methanomicrobia</taxon>
        <taxon>Methanosarcinales</taxon>
        <taxon>ANME-2 cluster</taxon>
        <taxon>Candidatus Methanoperedentaceae</taxon>
        <taxon>Candidatus Methanoperedens</taxon>
    </lineage>
</organism>
<evidence type="ECO:0000313" key="1">
    <source>
        <dbReference type="EMBL" id="SNQ59538.1"/>
    </source>
</evidence>
<protein>
    <submittedName>
        <fullName evidence="1">Uncharacterized protein</fullName>
    </submittedName>
</protein>
<name>A0A284VJV4_9EURY</name>
<accession>A0A284VJV4</accession>
<dbReference type="Proteomes" id="UP000218615">
    <property type="component" value="Unassembled WGS sequence"/>
</dbReference>
<gene>
    <name evidence="1" type="ORF">MNV_1210021</name>
</gene>